<organism evidence="7">
    <name type="scientific">Sesamum calycinum</name>
    <dbReference type="NCBI Taxonomy" id="2727403"/>
    <lineage>
        <taxon>Eukaryota</taxon>
        <taxon>Viridiplantae</taxon>
        <taxon>Streptophyta</taxon>
        <taxon>Embryophyta</taxon>
        <taxon>Tracheophyta</taxon>
        <taxon>Spermatophyta</taxon>
        <taxon>Magnoliopsida</taxon>
        <taxon>eudicotyledons</taxon>
        <taxon>Gunneridae</taxon>
        <taxon>Pentapetalae</taxon>
        <taxon>asterids</taxon>
        <taxon>lamiids</taxon>
        <taxon>Lamiales</taxon>
        <taxon>Pedaliaceae</taxon>
        <taxon>Sesamum</taxon>
    </lineage>
</organism>
<reference evidence="7" key="2">
    <citation type="journal article" date="2024" name="Plant">
        <title>Genomic evolution and insights into agronomic trait innovations of Sesamum species.</title>
        <authorList>
            <person name="Miao H."/>
            <person name="Wang L."/>
            <person name="Qu L."/>
            <person name="Liu H."/>
            <person name="Sun Y."/>
            <person name="Le M."/>
            <person name="Wang Q."/>
            <person name="Wei S."/>
            <person name="Zheng Y."/>
            <person name="Lin W."/>
            <person name="Duan Y."/>
            <person name="Cao H."/>
            <person name="Xiong S."/>
            <person name="Wang X."/>
            <person name="Wei L."/>
            <person name="Li C."/>
            <person name="Ma Q."/>
            <person name="Ju M."/>
            <person name="Zhao R."/>
            <person name="Li G."/>
            <person name="Mu C."/>
            <person name="Tian Q."/>
            <person name="Mei H."/>
            <person name="Zhang T."/>
            <person name="Gao T."/>
            <person name="Zhang H."/>
        </authorList>
    </citation>
    <scope>NUCLEOTIDE SEQUENCE</scope>
    <source>
        <strain evidence="7">KEN8</strain>
    </source>
</reference>
<accession>A0AAW2Q4P1</accession>
<evidence type="ECO:0000259" key="6">
    <source>
        <dbReference type="PROSITE" id="PS51767"/>
    </source>
</evidence>
<dbReference type="AlphaFoldDB" id="A0AAW2Q4P1"/>
<dbReference type="InterPro" id="IPR033121">
    <property type="entry name" value="PEPTIDASE_A1"/>
</dbReference>
<keyword evidence="3" id="KW-0064">Aspartyl protease</keyword>
<feature type="domain" description="Peptidase A1" evidence="6">
    <location>
        <begin position="292"/>
        <end position="624"/>
    </location>
</feature>
<keyword evidence="2" id="KW-0645">Protease</keyword>
<dbReference type="Pfam" id="PF14541">
    <property type="entry name" value="TAXi_C"/>
    <property type="match status" value="1"/>
</dbReference>
<gene>
    <name evidence="7" type="ORF">Scaly_1211700</name>
</gene>
<evidence type="ECO:0000256" key="2">
    <source>
        <dbReference type="ARBA" id="ARBA00022670"/>
    </source>
</evidence>
<dbReference type="Pfam" id="PF14543">
    <property type="entry name" value="TAXi_N"/>
    <property type="match status" value="2"/>
</dbReference>
<dbReference type="EMBL" id="JACGWM010000007">
    <property type="protein sequence ID" value="KAL0362565.1"/>
    <property type="molecule type" value="Genomic_DNA"/>
</dbReference>
<comment type="caution">
    <text evidence="7">The sequence shown here is derived from an EMBL/GenBank/DDBJ whole genome shotgun (WGS) entry which is preliminary data.</text>
</comment>
<dbReference type="SUPFAM" id="SSF50630">
    <property type="entry name" value="Acid proteases"/>
    <property type="match status" value="2"/>
</dbReference>
<dbReference type="PANTHER" id="PTHR47967:SF123">
    <property type="entry name" value="ASPARTIC PROTEINASE NEPENTHESIN-1-LIKE"/>
    <property type="match status" value="1"/>
</dbReference>
<evidence type="ECO:0000256" key="5">
    <source>
        <dbReference type="ARBA" id="ARBA00023180"/>
    </source>
</evidence>
<dbReference type="GO" id="GO:0006508">
    <property type="term" value="P:proteolysis"/>
    <property type="evidence" value="ECO:0007669"/>
    <property type="project" value="UniProtKB-KW"/>
</dbReference>
<evidence type="ECO:0000256" key="1">
    <source>
        <dbReference type="ARBA" id="ARBA00007447"/>
    </source>
</evidence>
<dbReference type="GO" id="GO:0005576">
    <property type="term" value="C:extracellular region"/>
    <property type="evidence" value="ECO:0007669"/>
    <property type="project" value="TreeGrafter"/>
</dbReference>
<dbReference type="GO" id="GO:0004190">
    <property type="term" value="F:aspartic-type endopeptidase activity"/>
    <property type="evidence" value="ECO:0007669"/>
    <property type="project" value="UniProtKB-KW"/>
</dbReference>
<dbReference type="InterPro" id="IPR034161">
    <property type="entry name" value="Pepsin-like_plant"/>
</dbReference>
<comment type="similarity">
    <text evidence="1">Belongs to the peptidase A1 family.</text>
</comment>
<dbReference type="CDD" id="cd05476">
    <property type="entry name" value="pepsin_A_like_plant"/>
    <property type="match status" value="1"/>
</dbReference>
<sequence>MGFLDRVLILEAGTSPHSHAQNSESEGFSLRLTRRDLPDSNSESTDHFPDVIRPRITRADYIFTVDAGIGTPSSQKPFIFDLGSDLIWTQCTPCVHCFQQNYPLFDPKRSRTYRKLPRNHPLTRWTTSLRPIQERSFHVQHCLWQRAIIDRHFINRNIQFSITQERPRDHTRATVCVMDSVVSNNQQGLFLAQHSILRYETDYATLAPNKSLFSFSSIKPRLVPWPLFDDNDNNIVWLRSQQVEFVLYGLYGISRLDSNATSQETDGTSESKSWYFPDTIRPRITRLSNFMYTIEANIGTPSAKRTFIFDPGSELTWTQCTPCINCFNQDYPLFDPRNSTSYRKLPQNHPSARFFRHFGNGDFLFYLLYGSGESASGIVSVDTFSFPSHGKAYERIEGVVFGCANNQVGQFKRSVTGIMGMNRSPLSLIGQMDSKSAQRFSYCLPPVDSRINTTILRFGNDVKSSRALRETSFLKYNDYNYRVSLLDISVGGRRLNLPNGTFPSGCMLDIGCSGSYLETHAYNEMVRVLMQHFSRFNLSRIAAGSSSQGQLCYWLRRGFSSFPNMTFHFQGANFEIGPKSLFQVRSDRFCLTIFANDNMTILGAFQQQNVRFVYDIGNQKVLFGKEDCSRDTAQLHSA</sequence>
<proteinExistence type="inferred from homology"/>
<evidence type="ECO:0000256" key="4">
    <source>
        <dbReference type="ARBA" id="ARBA00022801"/>
    </source>
</evidence>
<reference evidence="7" key="1">
    <citation type="submission" date="2020-06" db="EMBL/GenBank/DDBJ databases">
        <authorList>
            <person name="Li T."/>
            <person name="Hu X."/>
            <person name="Zhang T."/>
            <person name="Song X."/>
            <person name="Zhang H."/>
            <person name="Dai N."/>
            <person name="Sheng W."/>
            <person name="Hou X."/>
            <person name="Wei L."/>
        </authorList>
    </citation>
    <scope>NUCLEOTIDE SEQUENCE</scope>
    <source>
        <strain evidence="7">KEN8</strain>
        <tissue evidence="7">Leaf</tissue>
    </source>
</reference>
<dbReference type="PANTHER" id="PTHR47967">
    <property type="entry name" value="OS07G0603500 PROTEIN-RELATED"/>
    <property type="match status" value="1"/>
</dbReference>
<keyword evidence="4" id="KW-0378">Hydrolase</keyword>
<dbReference type="InterPro" id="IPR021109">
    <property type="entry name" value="Peptidase_aspartic_dom_sf"/>
</dbReference>
<keyword evidence="5" id="KW-0325">Glycoprotein</keyword>
<dbReference type="InterPro" id="IPR032861">
    <property type="entry name" value="TAXi_N"/>
</dbReference>
<dbReference type="Gene3D" id="2.40.70.10">
    <property type="entry name" value="Acid Proteases"/>
    <property type="match status" value="3"/>
</dbReference>
<evidence type="ECO:0000313" key="7">
    <source>
        <dbReference type="EMBL" id="KAL0362565.1"/>
    </source>
</evidence>
<protein>
    <submittedName>
        <fullName evidence="7">Aspartic proteinase nepenthesin-1</fullName>
    </submittedName>
</protein>
<evidence type="ECO:0000256" key="3">
    <source>
        <dbReference type="ARBA" id="ARBA00022750"/>
    </source>
</evidence>
<dbReference type="PROSITE" id="PS51767">
    <property type="entry name" value="PEPTIDASE_A1"/>
    <property type="match status" value="1"/>
</dbReference>
<dbReference type="InterPro" id="IPR051708">
    <property type="entry name" value="Plant_Aspart_Prot_A1"/>
</dbReference>
<name>A0AAW2Q4P1_9LAMI</name>
<dbReference type="InterPro" id="IPR032799">
    <property type="entry name" value="TAXi_C"/>
</dbReference>